<dbReference type="GO" id="GO:0005737">
    <property type="term" value="C:cytoplasm"/>
    <property type="evidence" value="ECO:0007669"/>
    <property type="project" value="TreeGrafter"/>
</dbReference>
<gene>
    <name evidence="1" type="ORF">A3770_03p24610</name>
</gene>
<dbReference type="Proteomes" id="UP000316726">
    <property type="component" value="Chromosome 3"/>
</dbReference>
<evidence type="ECO:0000313" key="1">
    <source>
        <dbReference type="EMBL" id="QDZ19943.1"/>
    </source>
</evidence>
<organism evidence="1 2">
    <name type="scientific">Chloropicon primus</name>
    <dbReference type="NCBI Taxonomy" id="1764295"/>
    <lineage>
        <taxon>Eukaryota</taxon>
        <taxon>Viridiplantae</taxon>
        <taxon>Chlorophyta</taxon>
        <taxon>Chloropicophyceae</taxon>
        <taxon>Chloropicales</taxon>
        <taxon>Chloropicaceae</taxon>
        <taxon>Chloropicon</taxon>
    </lineage>
</organism>
<dbReference type="PANTHER" id="PTHR44099">
    <property type="entry name" value="RABCONNECTIN-3B, ISOFORM A"/>
    <property type="match status" value="1"/>
</dbReference>
<reference evidence="1 2" key="1">
    <citation type="submission" date="2018-07" db="EMBL/GenBank/DDBJ databases">
        <title>The complete nuclear genome of the prasinophyte Chloropicon primus (CCMP1205).</title>
        <authorList>
            <person name="Pombert J.-F."/>
            <person name="Otis C."/>
            <person name="Turmel M."/>
            <person name="Lemieux C."/>
        </authorList>
    </citation>
    <scope>NUCLEOTIDE SEQUENCE [LARGE SCALE GENOMIC DNA]</scope>
    <source>
        <strain evidence="1 2">CCMP1205</strain>
    </source>
</reference>
<dbReference type="SUPFAM" id="SSF48371">
    <property type="entry name" value="ARM repeat"/>
    <property type="match status" value="1"/>
</dbReference>
<keyword evidence="2" id="KW-1185">Reference proteome</keyword>
<dbReference type="InterPro" id="IPR016024">
    <property type="entry name" value="ARM-type_fold"/>
</dbReference>
<dbReference type="PANTHER" id="PTHR44099:SF4">
    <property type="entry name" value="RABCONNECTIN-3B, ISOFORM A"/>
    <property type="match status" value="1"/>
</dbReference>
<sequence>MLGGRVGCATLPRSFVPGQSPRKLLRFVDGEGEGKQLWSLGKENGSILVWQQDGPGPGGEWSLSAILDGHETLVLFGVEFRAESGARFVVTGSAEGTLCCWNTGALDCKRRVKIPGRYGCVRDAALDEETGMLAVLTRRDSPGTDFVLLVDLAKDLGLEAVLCNTSTNPVCGIHSTGGGTVVSYELGEGKVLLASLEMLQKFDPAKSEKVHATTESAEMRNLVGSMVPGSQQATLVSSKNILLSEDESLLFYIQDGRRKLVTYEAKNKSERDVVFDKVVDLDGGQRDRGRCAGAVLWGNAGSGATIYLLSWFQDSKACLQCIGCGGKSIKGENNFCVTREIEVERDLQWEEESTPWVVLTDFLLARSFRHEGSLCLELIRVIEESGSVRFKPETYSFGKSEGGKGQGKRVSAERIVRNCLGHTFLHALGHRDGTIDILPWPVIGDSQGNWCLPSHRGPISCLEEWDVVVGNHQGGRTKILLSACERGEIKAWNLESLECMSTLSVGESHISALLLPERHPSLPWSECFAAVGKDGVMSFVSIKEMTKVRAFLAYPDTNELVSIAWNYKRNYVACLSILISDVQGESSHQFLCTITDVLSCRTERYVVGSGALQSFSEFLGVNEKYIALCNKRRACKSLKYSYSSIEKSHQMSIVSSDLHLLLEASAQQPELQLILCTVMLAMQLYEVDDTMNLEFQRGITQTIAAINQNESKGHWQEGTNLLQLLPALVGPDNATYTIWLCHQLEGRGSKPALPAQLMAHMNLVVLSGLGWANSKSFLSPEQFSSLNTFYGIRVPERISGAPLDAMHTFVEHIEHTNEHARDASNVLLHSTLASMEDKPSAMQSIQKLLSSNGRGSRDWAKNILILGLIAVSFEDSYDHTLLISELLSTVGEPSVPFHSSLVSLLTKGMSNSTRGWKDTVEKSFSKVLTSIFNAIHAVNDHVPPDLSPRKLGKVSPFTTLLSRDKLMQLLTLMMQQNIRKFMNIFIQKLQKGEVNSASSILPMIFTSILSLINAHPWSLFGATHQVMSACFTCMDPSNPLMRKSYLHIGMTIVCEMGQKLPFIDMNASSMLICIPAAPVEKNASRYIHVFNAKSAEMIQELQFEDQKHLTPLAVKISPDSGLLACFSVEDSCIRVWSIKQSWTSAFRMSPRVNLPSKRIPCHFTLQTESDEIKNMQGYALKWASSSELHLLHNNIQLGRVSAG</sequence>
<dbReference type="SUPFAM" id="SSF69322">
    <property type="entry name" value="Tricorn protease domain 2"/>
    <property type="match status" value="1"/>
</dbReference>
<name>A0A5B8MHL5_9CHLO</name>
<accession>A0A5B8MHL5</accession>
<evidence type="ECO:0000313" key="2">
    <source>
        <dbReference type="Proteomes" id="UP000316726"/>
    </source>
</evidence>
<dbReference type="InterPro" id="IPR049916">
    <property type="entry name" value="WDR72-like"/>
</dbReference>
<dbReference type="OrthoDB" id="338622at2759"/>
<dbReference type="AlphaFoldDB" id="A0A5B8MHL5"/>
<dbReference type="STRING" id="1764295.A0A5B8MHL5"/>
<proteinExistence type="predicted"/>
<dbReference type="SUPFAM" id="SSF51004">
    <property type="entry name" value="C-terminal (heme d1) domain of cytochrome cd1-nitrite reductase"/>
    <property type="match status" value="1"/>
</dbReference>
<protein>
    <recommendedName>
        <fullName evidence="3">WD40 repeat domain-containing protein</fullName>
    </recommendedName>
</protein>
<dbReference type="InterPro" id="IPR015943">
    <property type="entry name" value="WD40/YVTN_repeat-like_dom_sf"/>
</dbReference>
<dbReference type="EMBL" id="CP031036">
    <property type="protein sequence ID" value="QDZ19943.1"/>
    <property type="molecule type" value="Genomic_DNA"/>
</dbReference>
<evidence type="ECO:0008006" key="3">
    <source>
        <dbReference type="Google" id="ProtNLM"/>
    </source>
</evidence>
<dbReference type="Gene3D" id="2.130.10.10">
    <property type="entry name" value="YVTN repeat-like/Quinoprotein amine dehydrogenase"/>
    <property type="match status" value="2"/>
</dbReference>
<dbReference type="InterPro" id="IPR011048">
    <property type="entry name" value="Haem_d1_sf"/>
</dbReference>